<dbReference type="PANTHER" id="PTHR10963">
    <property type="entry name" value="GLYCOSYL HYDROLASE-RELATED"/>
    <property type="match status" value="1"/>
</dbReference>
<dbReference type="SUPFAM" id="SSF49899">
    <property type="entry name" value="Concanavalin A-like lectins/glucanases"/>
    <property type="match status" value="1"/>
</dbReference>
<dbReference type="PROSITE" id="PS51762">
    <property type="entry name" value="GH16_2"/>
    <property type="match status" value="1"/>
</dbReference>
<dbReference type="Proteomes" id="UP000236884">
    <property type="component" value="Chromosome"/>
</dbReference>
<evidence type="ECO:0000259" key="2">
    <source>
        <dbReference type="PROSITE" id="PS51762"/>
    </source>
</evidence>
<evidence type="ECO:0000313" key="4">
    <source>
        <dbReference type="Proteomes" id="UP000236884"/>
    </source>
</evidence>
<feature type="domain" description="GH16" evidence="2">
    <location>
        <begin position="1"/>
        <end position="239"/>
    </location>
</feature>
<evidence type="ECO:0000313" key="3">
    <source>
        <dbReference type="EMBL" id="BAT59368.1"/>
    </source>
</evidence>
<dbReference type="GO" id="GO:0004553">
    <property type="term" value="F:hydrolase activity, hydrolyzing O-glycosyl compounds"/>
    <property type="evidence" value="ECO:0007669"/>
    <property type="project" value="InterPro"/>
</dbReference>
<dbReference type="EMBL" id="AP014946">
    <property type="protein sequence ID" value="BAT59368.1"/>
    <property type="molecule type" value="Genomic_DNA"/>
</dbReference>
<dbReference type="PROSITE" id="PS00330">
    <property type="entry name" value="HEMOLYSIN_CALCIUM"/>
    <property type="match status" value="3"/>
</dbReference>
<organism evidence="3 4">
    <name type="scientific">Variibacter gotjawalensis</name>
    <dbReference type="NCBI Taxonomy" id="1333996"/>
    <lineage>
        <taxon>Bacteria</taxon>
        <taxon>Pseudomonadati</taxon>
        <taxon>Pseudomonadota</taxon>
        <taxon>Alphaproteobacteria</taxon>
        <taxon>Hyphomicrobiales</taxon>
        <taxon>Nitrobacteraceae</taxon>
        <taxon>Variibacter</taxon>
    </lineage>
</organism>
<dbReference type="InterPro" id="IPR011049">
    <property type="entry name" value="Serralysin-like_metalloprot_C"/>
</dbReference>
<dbReference type="SUPFAM" id="SSF51120">
    <property type="entry name" value="beta-Roll"/>
    <property type="match status" value="2"/>
</dbReference>
<dbReference type="Gene3D" id="2.60.120.200">
    <property type="match status" value="1"/>
</dbReference>
<dbReference type="EC" id="3.2.1.-" evidence="3"/>
<dbReference type="AlphaFoldDB" id="A0A0S3PTV9"/>
<dbReference type="InterPro" id="IPR018511">
    <property type="entry name" value="Hemolysin-typ_Ca-bd_CS"/>
</dbReference>
<dbReference type="KEGG" id="vgo:GJW-30_1_01900"/>
<keyword evidence="3" id="KW-0326">Glycosidase</keyword>
<dbReference type="InterPro" id="IPR000757">
    <property type="entry name" value="Beta-glucanase-like"/>
</dbReference>
<dbReference type="OrthoDB" id="9809583at2"/>
<proteinExistence type="inferred from homology"/>
<gene>
    <name evidence="3" type="primary">exsH_1</name>
    <name evidence="3" type="ORF">GJW-30_1_01900</name>
</gene>
<dbReference type="GO" id="GO:0005975">
    <property type="term" value="P:carbohydrate metabolic process"/>
    <property type="evidence" value="ECO:0007669"/>
    <property type="project" value="InterPro"/>
</dbReference>
<dbReference type="CDD" id="cd08023">
    <property type="entry name" value="GH16_laminarinase_like"/>
    <property type="match status" value="1"/>
</dbReference>
<dbReference type="Pfam" id="PF00722">
    <property type="entry name" value="Glyco_hydro_16"/>
    <property type="match status" value="1"/>
</dbReference>
<dbReference type="GO" id="GO:0005509">
    <property type="term" value="F:calcium ion binding"/>
    <property type="evidence" value="ECO:0007669"/>
    <property type="project" value="InterPro"/>
</dbReference>
<dbReference type="InterPro" id="IPR050546">
    <property type="entry name" value="Glycosyl_Hydrlase_16"/>
</dbReference>
<evidence type="ECO:0000256" key="1">
    <source>
        <dbReference type="ARBA" id="ARBA00006865"/>
    </source>
</evidence>
<sequence>MVPSGYTATFTEEFNELSVSAWGPGTRWIAHTPWNGDFGDATFADPANGFPFTVTNGVLRIEASKSSGQWQSGLLASVDAQGHGFSQQYGYFEMRAQLPSGAGVWPAFWLIGLDRSQFTAEIDVMEQHGSALGDRYSSAVHTWYRDGSQPSASVAKQHIVGANVMTSGFHDYGVNVTPTSTIFYFDGQEVWRTATPESHKQPMYILLDLALGGGFPINQTPNPSYMYVDYVHVYQTTTQPTDPPPQGGIVGTSGNDNLKGTAAADMITGLAGNDALNGLAGNDTLDGGAGNDILTGGLGADWMIGGAGDDIFYVDDIGDRVSEAVGEGYDTVRSSVSFTLPDNVEKLTLSGDLSTSGTGNALANELYGDAGANTLSGLSGADKLFGLAGNDRLLGGDQNDTLIGGLGVDTMTGGAGADRFQFDVIGDSGVTAATRDFITDFSRTENDILALSGIDANTLVAGNQAFAFIGTSAFSRAAGQLRYGTSNGMTIVEGDVNGDGIADFSVALQGIQSLTVAAFIL</sequence>
<dbReference type="Pfam" id="PF00353">
    <property type="entry name" value="HemolysinCabind"/>
    <property type="match status" value="3"/>
</dbReference>
<keyword evidence="4" id="KW-1185">Reference proteome</keyword>
<comment type="similarity">
    <text evidence="1">Belongs to the glycosyl hydrolase 16 family.</text>
</comment>
<dbReference type="PANTHER" id="PTHR10963:SF55">
    <property type="entry name" value="GLYCOSIDE HYDROLASE FAMILY 16 PROTEIN"/>
    <property type="match status" value="1"/>
</dbReference>
<keyword evidence="3" id="KW-0378">Hydrolase</keyword>
<dbReference type="PRINTS" id="PR00313">
    <property type="entry name" value="CABNDNGRPT"/>
</dbReference>
<dbReference type="RefSeq" id="WP_096354632.1">
    <property type="nucleotide sequence ID" value="NZ_AP014946.1"/>
</dbReference>
<name>A0A0S3PTV9_9BRAD</name>
<dbReference type="GO" id="GO:0005615">
    <property type="term" value="C:extracellular space"/>
    <property type="evidence" value="ECO:0007669"/>
    <property type="project" value="InterPro"/>
</dbReference>
<dbReference type="InterPro" id="IPR013320">
    <property type="entry name" value="ConA-like_dom_sf"/>
</dbReference>
<dbReference type="Gene3D" id="2.150.10.10">
    <property type="entry name" value="Serralysin-like metalloprotease, C-terminal"/>
    <property type="match status" value="3"/>
</dbReference>
<protein>
    <submittedName>
        <fullName evidence="3">Endo-1,3-1,4-beta-glycanase ExsH</fullName>
        <ecNumber evidence="3">3.2.1.-</ecNumber>
    </submittedName>
</protein>
<accession>A0A0S3PTV9</accession>
<dbReference type="InterPro" id="IPR001343">
    <property type="entry name" value="Hemolysn_Ca-bd"/>
</dbReference>
<reference evidence="3 4" key="1">
    <citation type="submission" date="2015-08" db="EMBL/GenBank/DDBJ databases">
        <title>Investigation of the bacterial diversity of lava forest soil.</title>
        <authorList>
            <person name="Lee J.S."/>
        </authorList>
    </citation>
    <scope>NUCLEOTIDE SEQUENCE [LARGE SCALE GENOMIC DNA]</scope>
    <source>
        <strain evidence="3 4">GJW-30</strain>
    </source>
</reference>